<feature type="compositionally biased region" description="Polar residues" evidence="1">
    <location>
        <begin position="174"/>
        <end position="187"/>
    </location>
</feature>
<organism evidence="3 4">
    <name type="scientific">Morus notabilis</name>
    <dbReference type="NCBI Taxonomy" id="981085"/>
    <lineage>
        <taxon>Eukaryota</taxon>
        <taxon>Viridiplantae</taxon>
        <taxon>Streptophyta</taxon>
        <taxon>Embryophyta</taxon>
        <taxon>Tracheophyta</taxon>
        <taxon>Spermatophyta</taxon>
        <taxon>Magnoliopsida</taxon>
        <taxon>eudicotyledons</taxon>
        <taxon>Gunneridae</taxon>
        <taxon>Pentapetalae</taxon>
        <taxon>rosids</taxon>
        <taxon>fabids</taxon>
        <taxon>Rosales</taxon>
        <taxon>Moraceae</taxon>
        <taxon>Moreae</taxon>
        <taxon>Morus</taxon>
    </lineage>
</organism>
<evidence type="ECO:0000259" key="2">
    <source>
        <dbReference type="SMART" id="SM00666"/>
    </source>
</evidence>
<dbReference type="Proteomes" id="UP000030645">
    <property type="component" value="Unassembled WGS sequence"/>
</dbReference>
<reference evidence="4" key="1">
    <citation type="submission" date="2013-01" db="EMBL/GenBank/DDBJ databases">
        <title>Draft Genome Sequence of a Mulberry Tree, Morus notabilis C.K. Schneid.</title>
        <authorList>
            <person name="He N."/>
            <person name="Zhao S."/>
        </authorList>
    </citation>
    <scope>NUCLEOTIDE SEQUENCE</scope>
</reference>
<dbReference type="Pfam" id="PF00564">
    <property type="entry name" value="PB1"/>
    <property type="match status" value="1"/>
</dbReference>
<dbReference type="PANTHER" id="PTHR31066">
    <property type="entry name" value="OS05G0427100 PROTEIN-RELATED"/>
    <property type="match status" value="1"/>
</dbReference>
<evidence type="ECO:0000256" key="1">
    <source>
        <dbReference type="SAM" id="MobiDB-lite"/>
    </source>
</evidence>
<feature type="compositionally biased region" description="Basic residues" evidence="1">
    <location>
        <begin position="188"/>
        <end position="203"/>
    </location>
</feature>
<evidence type="ECO:0000313" key="4">
    <source>
        <dbReference type="Proteomes" id="UP000030645"/>
    </source>
</evidence>
<dbReference type="InterPro" id="IPR053198">
    <property type="entry name" value="Gynoecium_Dev_Regulator"/>
</dbReference>
<dbReference type="EMBL" id="KE343498">
    <property type="protein sequence ID" value="EXB30761.1"/>
    <property type="molecule type" value="Genomic_DNA"/>
</dbReference>
<evidence type="ECO:0000313" key="3">
    <source>
        <dbReference type="EMBL" id="EXB30761.1"/>
    </source>
</evidence>
<protein>
    <recommendedName>
        <fullName evidence="2">PB1 domain-containing protein</fullName>
    </recommendedName>
</protein>
<dbReference type="AlphaFoldDB" id="W9QZY5"/>
<dbReference type="OrthoDB" id="1882326at2759"/>
<dbReference type="eggNOG" id="ENOG502QWRI">
    <property type="taxonomic scope" value="Eukaryota"/>
</dbReference>
<dbReference type="SMART" id="SM00666">
    <property type="entry name" value="PB1"/>
    <property type="match status" value="1"/>
</dbReference>
<sequence length="288" mass="32702">MYVCVLFFSQTELKERLLDQFDGDMVLKYQLIPEDLDTLVSVKTDEDLKHMLHEYNRQENQGSPKLRAFLFPSKPPSIAHENQAAYVEPLHHSLEQRYVDAVNGVVRATRRAKITPIVTHTPIFSISSACSSPSSNSPELHPVESAAHETLPPCYLGSSSVSSAGLNMHRVQSSPSIYRPQSPQSHRIQQHHYPLHHHHHHHAYQSSRPLLDLQMPPGNERTASPPLSTLGRTELRRGLSGRGLDHYYTSFRHHKGCGGFDDFPVHGSCHRIDRSESLPRSPRKKLWE</sequence>
<feature type="compositionally biased region" description="Polar residues" evidence="1">
    <location>
        <begin position="221"/>
        <end position="231"/>
    </location>
</feature>
<gene>
    <name evidence="3" type="ORF">L484_001376</name>
</gene>
<dbReference type="InterPro" id="IPR000270">
    <property type="entry name" value="PB1_dom"/>
</dbReference>
<dbReference type="Gene3D" id="3.10.20.90">
    <property type="entry name" value="Phosphatidylinositol 3-kinase Catalytic Subunit, Chain A, domain 1"/>
    <property type="match status" value="1"/>
</dbReference>
<dbReference type="KEGG" id="mnt:21384979"/>
<feature type="region of interest" description="Disordered" evidence="1">
    <location>
        <begin position="174"/>
        <end position="233"/>
    </location>
</feature>
<accession>W9QZY5</accession>
<proteinExistence type="predicted"/>
<dbReference type="PANTHER" id="PTHR31066:SF47">
    <property type="entry name" value="PB1 DOMAIN-CONTAINING PROTEIN"/>
    <property type="match status" value="1"/>
</dbReference>
<feature type="domain" description="PB1" evidence="2">
    <location>
        <begin position="1"/>
        <end position="73"/>
    </location>
</feature>
<keyword evidence="4" id="KW-1185">Reference proteome</keyword>
<name>W9QZY5_9ROSA</name>
<dbReference type="SUPFAM" id="SSF54277">
    <property type="entry name" value="CAD &amp; PB1 domains"/>
    <property type="match status" value="1"/>
</dbReference>